<feature type="region of interest" description="Disordered" evidence="1">
    <location>
        <begin position="33"/>
        <end position="90"/>
    </location>
</feature>
<keyword evidence="2" id="KW-0732">Signal</keyword>
<evidence type="ECO:0000313" key="5">
    <source>
        <dbReference type="Proteomes" id="UP001326110"/>
    </source>
</evidence>
<dbReference type="RefSeq" id="WP_019921767.1">
    <property type="nucleotide sequence ID" value="NZ_CP140152.1"/>
</dbReference>
<name>A0ABZ0XV87_9BURK</name>
<dbReference type="EMBL" id="CP140152">
    <property type="protein sequence ID" value="WQH03333.1"/>
    <property type="molecule type" value="Genomic_DNA"/>
</dbReference>
<gene>
    <name evidence="4" type="ORF">SR858_20080</name>
</gene>
<keyword evidence="5" id="KW-1185">Reference proteome</keyword>
<evidence type="ECO:0000256" key="2">
    <source>
        <dbReference type="SAM" id="SignalP"/>
    </source>
</evidence>
<evidence type="ECO:0000259" key="3">
    <source>
        <dbReference type="Pfam" id="PF07589"/>
    </source>
</evidence>
<evidence type="ECO:0000256" key="1">
    <source>
        <dbReference type="SAM" id="MobiDB-lite"/>
    </source>
</evidence>
<organism evidence="4 5">
    <name type="scientific">Duganella zoogloeoides</name>
    <dbReference type="NCBI Taxonomy" id="75659"/>
    <lineage>
        <taxon>Bacteria</taxon>
        <taxon>Pseudomonadati</taxon>
        <taxon>Pseudomonadota</taxon>
        <taxon>Betaproteobacteria</taxon>
        <taxon>Burkholderiales</taxon>
        <taxon>Oxalobacteraceae</taxon>
        <taxon>Telluria group</taxon>
        <taxon>Duganella</taxon>
    </lineage>
</organism>
<reference evidence="4 5" key="1">
    <citation type="submission" date="2023-11" db="EMBL/GenBank/DDBJ databases">
        <title>MicrobeMod: A computational toolkit for identifying prokaryotic methylation and restriction-modification with nanopore sequencing.</title>
        <authorList>
            <person name="Crits-Christoph A."/>
            <person name="Kang S.C."/>
            <person name="Lee H."/>
            <person name="Ostrov N."/>
        </authorList>
    </citation>
    <scope>NUCLEOTIDE SEQUENCE [LARGE SCALE GENOMIC DNA]</scope>
    <source>
        <strain evidence="4 5">ATCC 25935</strain>
    </source>
</reference>
<dbReference type="Pfam" id="PF07589">
    <property type="entry name" value="PEP-CTERM"/>
    <property type="match status" value="1"/>
</dbReference>
<dbReference type="Proteomes" id="UP001326110">
    <property type="component" value="Chromosome"/>
</dbReference>
<accession>A0ABZ0XV87</accession>
<dbReference type="NCBIfam" id="TIGR02595">
    <property type="entry name" value="PEP_CTERM"/>
    <property type="match status" value="1"/>
</dbReference>
<evidence type="ECO:0000313" key="4">
    <source>
        <dbReference type="EMBL" id="WQH03333.1"/>
    </source>
</evidence>
<protein>
    <submittedName>
        <fullName evidence="4">PEP-CTERM sorting domain-containing protein</fullName>
    </submittedName>
</protein>
<feature type="chain" id="PRO_5045073245" evidence="2">
    <location>
        <begin position="25"/>
        <end position="243"/>
    </location>
</feature>
<proteinExistence type="predicted"/>
<dbReference type="InterPro" id="IPR013424">
    <property type="entry name" value="Ice-binding_C"/>
</dbReference>
<feature type="signal peptide" evidence="2">
    <location>
        <begin position="1"/>
        <end position="24"/>
    </location>
</feature>
<feature type="domain" description="Ice-binding protein C-terminal" evidence="3">
    <location>
        <begin position="217"/>
        <end position="242"/>
    </location>
</feature>
<dbReference type="GeneID" id="43166994"/>
<sequence>MPAKNLVRTAFTVVLVAATALATAAPANNGAGHGNANGNGNSNGNGNANGNGNSNGNGNANGNGNSAGNGNGNANGNGNSAGSGGSGGSGTPTIATCSASDISITGASCLGFYSGNLNGNAPSLAAVNTALGTWHLNLTEAVDAGHMISSLTGNTINFSQQLYGDTIIGVHYGNVNGSNNVTAFYRFDAGTTGIDAFTTSFASLSNATLYRTGVATTVPEPETYAMLLAGLGLVGMVARRRRK</sequence>